<feature type="domain" description="C-type lectin" evidence="2">
    <location>
        <begin position="35"/>
        <end position="156"/>
    </location>
</feature>
<evidence type="ECO:0000256" key="1">
    <source>
        <dbReference type="SAM" id="SignalP"/>
    </source>
</evidence>
<dbReference type="InterPro" id="IPR016187">
    <property type="entry name" value="CTDL_fold"/>
</dbReference>
<dbReference type="InterPro" id="IPR001304">
    <property type="entry name" value="C-type_lectin-like"/>
</dbReference>
<dbReference type="Pfam" id="PF00059">
    <property type="entry name" value="Lectin_C"/>
    <property type="match status" value="1"/>
</dbReference>
<dbReference type="STRING" id="53326.A0A016WUT8"/>
<accession>A0A016WUT8</accession>
<dbReference type="InterPro" id="IPR050111">
    <property type="entry name" value="C-type_lectin/snaclec_domain"/>
</dbReference>
<dbReference type="PANTHER" id="PTHR22803">
    <property type="entry name" value="MANNOSE, PHOSPHOLIPASE, LECTIN RECEPTOR RELATED"/>
    <property type="match status" value="1"/>
</dbReference>
<dbReference type="AlphaFoldDB" id="A0A016WUT8"/>
<evidence type="ECO:0000313" key="3">
    <source>
        <dbReference type="EMBL" id="EYC42803.1"/>
    </source>
</evidence>
<dbReference type="EMBL" id="JARK01000117">
    <property type="protein sequence ID" value="EYC42803.1"/>
    <property type="molecule type" value="Genomic_DNA"/>
</dbReference>
<dbReference type="SUPFAM" id="SSF56436">
    <property type="entry name" value="C-type lectin-like"/>
    <property type="match status" value="1"/>
</dbReference>
<dbReference type="InterPro" id="IPR016186">
    <property type="entry name" value="C-type_lectin-like/link_sf"/>
</dbReference>
<dbReference type="Gene3D" id="3.10.100.10">
    <property type="entry name" value="Mannose-Binding Protein A, subunit A"/>
    <property type="match status" value="1"/>
</dbReference>
<dbReference type="Proteomes" id="UP000024635">
    <property type="component" value="Unassembled WGS sequence"/>
</dbReference>
<dbReference type="CDD" id="cd00037">
    <property type="entry name" value="CLECT"/>
    <property type="match status" value="1"/>
</dbReference>
<proteinExistence type="predicted"/>
<sequence>MQRRNVLLLMVLACLPYFTNGNNSLSCTGWYLYFPTGHCYKPFCERLDFYEARKFCEGSGGYLVSIADAGEQEFVNGLLYGSLDIQESWIGYYRSKYRGPFEWVDKSPSTFEKWTVRDGSPKEPNNWGYYEACSVMELSGDWADLNCYAKKTFICERESCRDLPN</sequence>
<organism evidence="3 4">
    <name type="scientific">Ancylostoma ceylanicum</name>
    <dbReference type="NCBI Taxonomy" id="53326"/>
    <lineage>
        <taxon>Eukaryota</taxon>
        <taxon>Metazoa</taxon>
        <taxon>Ecdysozoa</taxon>
        <taxon>Nematoda</taxon>
        <taxon>Chromadorea</taxon>
        <taxon>Rhabditida</taxon>
        <taxon>Rhabditina</taxon>
        <taxon>Rhabditomorpha</taxon>
        <taxon>Strongyloidea</taxon>
        <taxon>Ancylostomatidae</taxon>
        <taxon>Ancylostomatinae</taxon>
        <taxon>Ancylostoma</taxon>
    </lineage>
</organism>
<protein>
    <recommendedName>
        <fullName evidence="2">C-type lectin domain-containing protein</fullName>
    </recommendedName>
</protein>
<evidence type="ECO:0000313" key="4">
    <source>
        <dbReference type="Proteomes" id="UP000024635"/>
    </source>
</evidence>
<name>A0A016WUT8_9BILA</name>
<gene>
    <name evidence="3" type="primary">Acey_s0517.g2812</name>
    <name evidence="3" type="ORF">Y032_0517g2812</name>
</gene>
<feature type="chain" id="PRO_5001495058" description="C-type lectin domain-containing protein" evidence="1">
    <location>
        <begin position="22"/>
        <end position="165"/>
    </location>
</feature>
<dbReference type="PROSITE" id="PS50041">
    <property type="entry name" value="C_TYPE_LECTIN_2"/>
    <property type="match status" value="1"/>
</dbReference>
<keyword evidence="4" id="KW-1185">Reference proteome</keyword>
<dbReference type="OrthoDB" id="5837468at2759"/>
<evidence type="ECO:0000259" key="2">
    <source>
        <dbReference type="PROSITE" id="PS50041"/>
    </source>
</evidence>
<feature type="signal peptide" evidence="1">
    <location>
        <begin position="1"/>
        <end position="21"/>
    </location>
</feature>
<keyword evidence="1" id="KW-0732">Signal</keyword>
<comment type="caution">
    <text evidence="3">The sequence shown here is derived from an EMBL/GenBank/DDBJ whole genome shotgun (WGS) entry which is preliminary data.</text>
</comment>
<dbReference type="SMART" id="SM00034">
    <property type="entry name" value="CLECT"/>
    <property type="match status" value="1"/>
</dbReference>
<reference evidence="4" key="1">
    <citation type="journal article" date="2015" name="Nat. Genet.">
        <title>The genome and transcriptome of the zoonotic hookworm Ancylostoma ceylanicum identify infection-specific gene families.</title>
        <authorList>
            <person name="Schwarz E.M."/>
            <person name="Hu Y."/>
            <person name="Antoshechkin I."/>
            <person name="Miller M.M."/>
            <person name="Sternberg P.W."/>
            <person name="Aroian R.V."/>
        </authorList>
    </citation>
    <scope>NUCLEOTIDE SEQUENCE</scope>
    <source>
        <strain evidence="4">HY135</strain>
    </source>
</reference>